<comment type="similarity">
    <text evidence="1">Belongs to the 'phage' integrase family.</text>
</comment>
<keyword evidence="13" id="KW-1185">Reference proteome</keyword>
<keyword evidence="8" id="KW-1179">Viral genome integration</keyword>
<reference evidence="12 13" key="1">
    <citation type="submission" date="2017-07" db="EMBL/GenBank/DDBJ databases">
        <authorList>
            <person name="Hlophe Z."/>
            <person name="Ntuli M.Z."/>
            <person name="Moopanar K."/>
            <person name="Mzimela N.C."/>
            <person name="Maloney S.E.K."/>
            <person name="Ndwandwe T."/>
            <person name="Van P.C."/>
            <person name="Maharaj S."/>
            <person name="Gounden S."/>
            <person name="Munsamy V."/>
            <person name="Guerrero Bustamante C.A."/>
            <person name="Pope W.H."/>
            <person name="Russell D.A."/>
            <person name="Garlena R.A."/>
            <person name="Larsen M.H."/>
            <person name="Jacobs-Sera D."/>
            <person name="Hatfull G.F."/>
        </authorList>
    </citation>
    <scope>NUCLEOTIDE SEQUENCE [LARGE SCALE GENOMIC DNA]</scope>
</reference>
<dbReference type="InterPro" id="IPR011010">
    <property type="entry name" value="DNA_brk_join_enz"/>
</dbReference>
<evidence type="ECO:0000313" key="12">
    <source>
        <dbReference type="EMBL" id="ASZ75290.1"/>
    </source>
</evidence>
<dbReference type="InterPro" id="IPR044068">
    <property type="entry name" value="CB"/>
</dbReference>
<dbReference type="GO" id="GO:0044826">
    <property type="term" value="P:viral genome integration into host DNA"/>
    <property type="evidence" value="ECO:0007669"/>
    <property type="project" value="UniProtKB-KW"/>
</dbReference>
<protein>
    <recommendedName>
        <fullName evidence="2">Integrase</fullName>
    </recommendedName>
</protein>
<keyword evidence="7" id="KW-0233">DNA recombination</keyword>
<dbReference type="EMBL" id="MF472894">
    <property type="protein sequence ID" value="ASZ75290.1"/>
    <property type="molecule type" value="Genomic_DNA"/>
</dbReference>
<dbReference type="SUPFAM" id="SSF56349">
    <property type="entry name" value="DNA breaking-rejoining enzymes"/>
    <property type="match status" value="1"/>
</dbReference>
<sequence length="329" mass="37462">MTPRQTGSYRLVSSGREGQFPMVNRWRTWQFPMVNRWRTWQFAQSLSARTVDERVATVRRMAVWCGVEPEFAQVEHIVSWLAEGGQWSARTRWTYYGALSAWFLWLQQQGHRHDNPMVMIGRPKRPKSVPRPVSNLDMQRLLAVRAHKRTKAMILLAAFQGLRVHEIAQIKGEHLDLIERTMTVTGKGNVTATLPLHHRVVEIAYQMPRKGHWFPGPDRGHQRRESVSGTIKEAMIRAGVVGSAHCLRHWFGTALLEAGVDLRTVQELMRHQSLTSTEIYTRVTDQRRAEGIERLDPFRVAPSTRVSDRLLAQIAEPVEGAAGAAVSAA</sequence>
<evidence type="ECO:0000256" key="2">
    <source>
        <dbReference type="ARBA" id="ARBA00016082"/>
    </source>
</evidence>
<dbReference type="GO" id="GO:0075713">
    <property type="term" value="P:establishment of integrated proviral latency"/>
    <property type="evidence" value="ECO:0007669"/>
    <property type="project" value="UniProtKB-KW"/>
</dbReference>
<proteinExistence type="inferred from homology"/>
<evidence type="ECO:0000256" key="7">
    <source>
        <dbReference type="ARBA" id="ARBA00023172"/>
    </source>
</evidence>
<dbReference type="PROSITE" id="PS51898">
    <property type="entry name" value="TYR_RECOMBINASE"/>
    <property type="match status" value="1"/>
</dbReference>
<dbReference type="Gene3D" id="1.10.443.10">
    <property type="entry name" value="Intergrase catalytic core"/>
    <property type="match status" value="1"/>
</dbReference>
<keyword evidence="8" id="KW-1160">Virus entry into host cell</keyword>
<organism evidence="12 13">
    <name type="scientific">Mycobacterium phage Majeke</name>
    <dbReference type="NCBI Taxonomy" id="2024296"/>
    <lineage>
        <taxon>Viruses</taxon>
        <taxon>Duplodnaviria</taxon>
        <taxon>Heunggongvirae</taxon>
        <taxon>Uroviricota</taxon>
        <taxon>Caudoviricetes</taxon>
        <taxon>Pclasvirinae</taxon>
        <taxon>Fishburnevirus</taxon>
        <taxon>Fishburnevirus majeke</taxon>
    </lineage>
</organism>
<dbReference type="GO" id="GO:0016787">
    <property type="term" value="F:hydrolase activity"/>
    <property type="evidence" value="ECO:0007669"/>
    <property type="project" value="UniProtKB-KW"/>
</dbReference>
<keyword evidence="3" id="KW-0808">Transferase</keyword>
<evidence type="ECO:0000256" key="8">
    <source>
        <dbReference type="ARBA" id="ARBA00023195"/>
    </source>
</evidence>
<dbReference type="InterPro" id="IPR002104">
    <property type="entry name" value="Integrase_catalytic"/>
</dbReference>
<dbReference type="Pfam" id="PF00589">
    <property type="entry name" value="Phage_integrase"/>
    <property type="match status" value="1"/>
</dbReference>
<evidence type="ECO:0000256" key="6">
    <source>
        <dbReference type="ARBA" id="ARBA00023125"/>
    </source>
</evidence>
<dbReference type="PROSITE" id="PS51900">
    <property type="entry name" value="CB"/>
    <property type="match status" value="1"/>
</dbReference>
<keyword evidence="6 9" id="KW-0238">DNA-binding</keyword>
<dbReference type="CDD" id="cd00397">
    <property type="entry name" value="DNA_BRE_C"/>
    <property type="match status" value="1"/>
</dbReference>
<name>A0A249XTI5_9CAUD</name>
<dbReference type="Proteomes" id="UP000221895">
    <property type="component" value="Segment"/>
</dbReference>
<dbReference type="GeneID" id="60336714"/>
<dbReference type="GO" id="GO:0003677">
    <property type="term" value="F:DNA binding"/>
    <property type="evidence" value="ECO:0007669"/>
    <property type="project" value="UniProtKB-UniRule"/>
</dbReference>
<evidence type="ECO:0000256" key="1">
    <source>
        <dbReference type="ARBA" id="ARBA00008857"/>
    </source>
</evidence>
<evidence type="ECO:0000259" key="10">
    <source>
        <dbReference type="PROSITE" id="PS51898"/>
    </source>
</evidence>
<gene>
    <name evidence="12" type="primary">30</name>
    <name evidence="12" type="ORF">PBI_MAJEKE_30</name>
</gene>
<feature type="domain" description="Tyr recombinase" evidence="10">
    <location>
        <begin position="128"/>
        <end position="293"/>
    </location>
</feature>
<keyword evidence="5" id="KW-0229">DNA integration</keyword>
<dbReference type="PANTHER" id="PTHR30349">
    <property type="entry name" value="PHAGE INTEGRASE-RELATED"/>
    <property type="match status" value="1"/>
</dbReference>
<dbReference type="PANTHER" id="PTHR30349:SF64">
    <property type="entry name" value="PROPHAGE INTEGRASE INTD-RELATED"/>
    <property type="match status" value="1"/>
</dbReference>
<evidence type="ECO:0000256" key="9">
    <source>
        <dbReference type="PROSITE-ProRule" id="PRU01248"/>
    </source>
</evidence>
<evidence type="ECO:0000259" key="11">
    <source>
        <dbReference type="PROSITE" id="PS51900"/>
    </source>
</evidence>
<dbReference type="InterPro" id="IPR013762">
    <property type="entry name" value="Integrase-like_cat_sf"/>
</dbReference>
<dbReference type="KEGG" id="vg:60336714"/>
<dbReference type="RefSeq" id="YP_009964992.1">
    <property type="nucleotide sequence ID" value="NC_051737.1"/>
</dbReference>
<evidence type="ECO:0000313" key="13">
    <source>
        <dbReference type="Proteomes" id="UP000221895"/>
    </source>
</evidence>
<keyword evidence="4" id="KW-0378">Hydrolase</keyword>
<feature type="domain" description="Core-binding (CB)" evidence="11">
    <location>
        <begin position="28"/>
        <end position="107"/>
    </location>
</feature>
<dbReference type="GO" id="GO:0006310">
    <property type="term" value="P:DNA recombination"/>
    <property type="evidence" value="ECO:0007669"/>
    <property type="project" value="UniProtKB-KW"/>
</dbReference>
<evidence type="ECO:0000256" key="3">
    <source>
        <dbReference type="ARBA" id="ARBA00022679"/>
    </source>
</evidence>
<evidence type="ECO:0000256" key="5">
    <source>
        <dbReference type="ARBA" id="ARBA00022908"/>
    </source>
</evidence>
<dbReference type="GO" id="GO:0016740">
    <property type="term" value="F:transferase activity"/>
    <property type="evidence" value="ECO:0007669"/>
    <property type="project" value="UniProtKB-KW"/>
</dbReference>
<evidence type="ECO:0000256" key="4">
    <source>
        <dbReference type="ARBA" id="ARBA00022801"/>
    </source>
</evidence>
<dbReference type="GO" id="GO:0015074">
    <property type="term" value="P:DNA integration"/>
    <property type="evidence" value="ECO:0007669"/>
    <property type="project" value="UniProtKB-KW"/>
</dbReference>
<dbReference type="InterPro" id="IPR050090">
    <property type="entry name" value="Tyrosine_recombinase_XerCD"/>
</dbReference>
<accession>A0A249XTI5</accession>